<protein>
    <submittedName>
        <fullName evidence="2">VWA domain-containing protein</fullName>
    </submittedName>
</protein>
<comment type="caution">
    <text evidence="2">The sequence shown here is derived from an EMBL/GenBank/DDBJ whole genome shotgun (WGS) entry which is preliminary data.</text>
</comment>
<organism evidence="2 3">
    <name type="scientific">Gordonia mangrovi</name>
    <dbReference type="NCBI Taxonomy" id="2665643"/>
    <lineage>
        <taxon>Bacteria</taxon>
        <taxon>Bacillati</taxon>
        <taxon>Actinomycetota</taxon>
        <taxon>Actinomycetes</taxon>
        <taxon>Mycobacteriales</taxon>
        <taxon>Gordoniaceae</taxon>
        <taxon>Gordonia</taxon>
    </lineage>
</organism>
<feature type="domain" description="VWFA" evidence="1">
    <location>
        <begin position="7"/>
        <end position="200"/>
    </location>
</feature>
<accession>A0A6L7GK01</accession>
<dbReference type="RefSeq" id="WP_160900394.1">
    <property type="nucleotide sequence ID" value="NZ_CP102850.1"/>
</dbReference>
<name>A0A6L7GK01_9ACTN</name>
<dbReference type="InterPro" id="IPR036465">
    <property type="entry name" value="vWFA_dom_sf"/>
</dbReference>
<dbReference type="EMBL" id="WMBR01000001">
    <property type="protein sequence ID" value="MXP20226.1"/>
    <property type="molecule type" value="Genomic_DNA"/>
</dbReference>
<evidence type="ECO:0000313" key="3">
    <source>
        <dbReference type="Proteomes" id="UP000475545"/>
    </source>
</evidence>
<proteinExistence type="predicted"/>
<keyword evidence="3" id="KW-1185">Reference proteome</keyword>
<dbReference type="InterPro" id="IPR002035">
    <property type="entry name" value="VWF_A"/>
</dbReference>
<sequence>MVQQLNTCPFYLVFDVSWSMKTVMPALNDCLRTLKNEICADPLLADVARVSLITFSDKANVKIPMTNLVYDNTIGEADFLSCEGGTSFAAAFTALKNQIEADVQAIKAEKPNDSVQRPLVFFVTDGDPLSDSEAAWRAAFDALTSAPIYPNIVPLGFGDVLEENLASIVWPKKRSETFYFIAKNGVGTPEAMKAIGQVVAQSVVSTGSSVRDGAPEVIIDDAGTQGALKKGFVADTVA</sequence>
<dbReference type="SUPFAM" id="SSF53300">
    <property type="entry name" value="vWA-like"/>
    <property type="match status" value="1"/>
</dbReference>
<reference evidence="2 3" key="1">
    <citation type="submission" date="2019-11" db="EMBL/GenBank/DDBJ databases">
        <title>Gordonia sp. nov., a novel actinobacterium isolated from mangrove soil in Hainan.</title>
        <authorList>
            <person name="Huang X."/>
            <person name="Xie Y."/>
            <person name="Chu X."/>
            <person name="Xiao K."/>
        </authorList>
    </citation>
    <scope>NUCLEOTIDE SEQUENCE [LARGE SCALE GENOMIC DNA]</scope>
    <source>
        <strain evidence="2 3">HNM0687</strain>
    </source>
</reference>
<dbReference type="AlphaFoldDB" id="A0A6L7GK01"/>
<evidence type="ECO:0000313" key="2">
    <source>
        <dbReference type="EMBL" id="MXP20226.1"/>
    </source>
</evidence>
<evidence type="ECO:0000259" key="1">
    <source>
        <dbReference type="SMART" id="SM00327"/>
    </source>
</evidence>
<dbReference type="Proteomes" id="UP000475545">
    <property type="component" value="Unassembled WGS sequence"/>
</dbReference>
<dbReference type="Pfam" id="PF13519">
    <property type="entry name" value="VWA_2"/>
    <property type="match status" value="1"/>
</dbReference>
<dbReference type="SMART" id="SM00327">
    <property type="entry name" value="VWA"/>
    <property type="match status" value="1"/>
</dbReference>
<dbReference type="Gene3D" id="3.40.50.410">
    <property type="entry name" value="von Willebrand factor, type A domain"/>
    <property type="match status" value="1"/>
</dbReference>
<gene>
    <name evidence="2" type="ORF">GIY30_02420</name>
</gene>